<sequence>MTATPLDVVAWASRWRTRSVAEKVVLCGGLMMCALLLPPWPTTVIVMTTVCTAARHAGVPILHLQRMLRVPGLFILVAGLSTAFTPNSSWPPLTTSGSALLAAGATVARSFAATAAMLLFASTTPMSDLTNALRRVGLPAACVDVITVMYRMVFLLLESLTVVRRSQTGRLGYSNARRSLRSAGLLIAAVLTRAWQRAYALERGLSGREVGATSAKPDKRPVSTRFIFGATLTNTMVIALSLASHVVVR</sequence>
<dbReference type="OrthoDB" id="4407546at2"/>
<evidence type="ECO:0000313" key="7">
    <source>
        <dbReference type="EMBL" id="AKS33822.1"/>
    </source>
</evidence>
<gene>
    <name evidence="7" type="ORF">AFA91_20205</name>
</gene>
<dbReference type="Proteomes" id="UP000062255">
    <property type="component" value="Chromosome"/>
</dbReference>
<evidence type="ECO:0000256" key="1">
    <source>
        <dbReference type="ARBA" id="ARBA00004651"/>
    </source>
</evidence>
<comment type="subcellular location">
    <subcellularLocation>
        <location evidence="1">Cell membrane</location>
        <topology evidence="1">Multi-pass membrane protein</topology>
    </subcellularLocation>
</comment>
<dbReference type="InterPro" id="IPR052770">
    <property type="entry name" value="Cobalt_transport_CbiQ"/>
</dbReference>
<dbReference type="InterPro" id="IPR012809">
    <property type="entry name" value="ECF_CbiQ"/>
</dbReference>
<dbReference type="InterPro" id="IPR003339">
    <property type="entry name" value="ABC/ECF_trnsptr_transmembrane"/>
</dbReference>
<dbReference type="GO" id="GO:0006824">
    <property type="term" value="P:cobalt ion transport"/>
    <property type="evidence" value="ECO:0007669"/>
    <property type="project" value="InterPro"/>
</dbReference>
<dbReference type="GO" id="GO:0043190">
    <property type="term" value="C:ATP-binding cassette (ABC) transporter complex"/>
    <property type="evidence" value="ECO:0007669"/>
    <property type="project" value="InterPro"/>
</dbReference>
<accession>A0A0K0X8Y9</accession>
<dbReference type="CDD" id="cd16914">
    <property type="entry name" value="EcfT"/>
    <property type="match status" value="1"/>
</dbReference>
<dbReference type="KEGG" id="mgo:AFA91_20205"/>
<evidence type="ECO:0000256" key="4">
    <source>
        <dbReference type="ARBA" id="ARBA00022989"/>
    </source>
</evidence>
<dbReference type="AlphaFoldDB" id="A0A0K0X8Y9"/>
<keyword evidence="4 6" id="KW-1133">Transmembrane helix</keyword>
<keyword evidence="5 6" id="KW-0472">Membrane</keyword>
<proteinExistence type="predicted"/>
<evidence type="ECO:0000256" key="6">
    <source>
        <dbReference type="SAM" id="Phobius"/>
    </source>
</evidence>
<dbReference type="PANTHER" id="PTHR43723:SF1">
    <property type="entry name" value="COBALT TRANSPORT PROTEIN CBIQ"/>
    <property type="match status" value="1"/>
</dbReference>
<keyword evidence="3 6" id="KW-0812">Transmembrane</keyword>
<dbReference type="NCBIfam" id="TIGR02454">
    <property type="entry name" value="ECF_T_CbiQ"/>
    <property type="match status" value="1"/>
</dbReference>
<evidence type="ECO:0000256" key="2">
    <source>
        <dbReference type="ARBA" id="ARBA00022475"/>
    </source>
</evidence>
<evidence type="ECO:0000313" key="8">
    <source>
        <dbReference type="Proteomes" id="UP000062255"/>
    </source>
</evidence>
<dbReference type="PANTHER" id="PTHR43723">
    <property type="entry name" value="COBALT TRANSPORT PROTEIN CBIQ"/>
    <property type="match status" value="1"/>
</dbReference>
<keyword evidence="2" id="KW-1003">Cell membrane</keyword>
<dbReference type="RefSeq" id="WP_157890647.1">
    <property type="nucleotide sequence ID" value="NZ_CP012150.1"/>
</dbReference>
<dbReference type="EMBL" id="CP012150">
    <property type="protein sequence ID" value="AKS33822.1"/>
    <property type="molecule type" value="Genomic_DNA"/>
</dbReference>
<dbReference type="PATRIC" id="fig|134601.6.peg.4181"/>
<evidence type="ECO:0000256" key="3">
    <source>
        <dbReference type="ARBA" id="ARBA00022692"/>
    </source>
</evidence>
<protein>
    <recommendedName>
        <fullName evidence="9">Cobalt ECF transporter T component CbiQ</fullName>
    </recommendedName>
</protein>
<evidence type="ECO:0000256" key="5">
    <source>
        <dbReference type="ARBA" id="ARBA00023136"/>
    </source>
</evidence>
<feature type="transmembrane region" description="Helical" evidence="6">
    <location>
        <begin position="136"/>
        <end position="157"/>
    </location>
</feature>
<feature type="transmembrane region" description="Helical" evidence="6">
    <location>
        <begin position="67"/>
        <end position="87"/>
    </location>
</feature>
<feature type="transmembrane region" description="Helical" evidence="6">
    <location>
        <begin position="24"/>
        <end position="47"/>
    </location>
</feature>
<evidence type="ECO:0008006" key="9">
    <source>
        <dbReference type="Google" id="ProtNLM"/>
    </source>
</evidence>
<organism evidence="7 8">
    <name type="scientific">Mycolicibacterium goodii</name>
    <name type="common">Mycobacterium goodii</name>
    <dbReference type="NCBI Taxonomy" id="134601"/>
    <lineage>
        <taxon>Bacteria</taxon>
        <taxon>Bacillati</taxon>
        <taxon>Actinomycetota</taxon>
        <taxon>Actinomycetes</taxon>
        <taxon>Mycobacteriales</taxon>
        <taxon>Mycobacteriaceae</taxon>
        <taxon>Mycolicibacterium</taxon>
    </lineage>
</organism>
<name>A0A0K0X8Y9_MYCGD</name>
<dbReference type="STRING" id="134601.AFA91_20205"/>
<dbReference type="Pfam" id="PF02361">
    <property type="entry name" value="CbiQ"/>
    <property type="match status" value="1"/>
</dbReference>
<feature type="transmembrane region" description="Helical" evidence="6">
    <location>
        <begin position="226"/>
        <end position="248"/>
    </location>
</feature>
<reference evidence="7 8" key="1">
    <citation type="submission" date="2015-07" db="EMBL/GenBank/DDBJ databases">
        <title>Complete genome sequence of Mycobacterium goodii X7B, a facultative thermophilic biodesulfurizing bacterium.</title>
        <authorList>
            <person name="Yu B."/>
            <person name="Li F."/>
            <person name="Xu P."/>
        </authorList>
    </citation>
    <scope>NUCLEOTIDE SEQUENCE [LARGE SCALE GENOMIC DNA]</scope>
    <source>
        <strain evidence="7 8">X7B</strain>
    </source>
</reference>
<feature type="transmembrane region" description="Helical" evidence="6">
    <location>
        <begin position="99"/>
        <end position="121"/>
    </location>
</feature>